<accession>A0ACA9LSS3</accession>
<protein>
    <submittedName>
        <fullName evidence="1">10768_t:CDS:1</fullName>
    </submittedName>
</protein>
<keyword evidence="2" id="KW-1185">Reference proteome</keyword>
<feature type="non-terminal residue" evidence="1">
    <location>
        <position position="88"/>
    </location>
</feature>
<name>A0ACA9LSS3_9GLOM</name>
<sequence>MSQSDINQIDAQELKSYDSDLFVDTTTSLSKYVKDLRGPMYRVRQERDYVIDTYFKHLTELEKRYKQLESNDKDESEDEEKKHVKRRK</sequence>
<gene>
    <name evidence="1" type="ORF">RPERSI_LOCUS3684</name>
</gene>
<comment type="caution">
    <text evidence="1">The sequence shown here is derived from an EMBL/GenBank/DDBJ whole genome shotgun (WGS) entry which is preliminary data.</text>
</comment>
<evidence type="ECO:0000313" key="2">
    <source>
        <dbReference type="Proteomes" id="UP000789920"/>
    </source>
</evidence>
<organism evidence="1 2">
    <name type="scientific">Racocetra persica</name>
    <dbReference type="NCBI Taxonomy" id="160502"/>
    <lineage>
        <taxon>Eukaryota</taxon>
        <taxon>Fungi</taxon>
        <taxon>Fungi incertae sedis</taxon>
        <taxon>Mucoromycota</taxon>
        <taxon>Glomeromycotina</taxon>
        <taxon>Glomeromycetes</taxon>
        <taxon>Diversisporales</taxon>
        <taxon>Gigasporaceae</taxon>
        <taxon>Racocetra</taxon>
    </lineage>
</organism>
<proteinExistence type="predicted"/>
<dbReference type="EMBL" id="CAJVQC010004718">
    <property type="protein sequence ID" value="CAG8544242.1"/>
    <property type="molecule type" value="Genomic_DNA"/>
</dbReference>
<reference evidence="1" key="1">
    <citation type="submission" date="2021-06" db="EMBL/GenBank/DDBJ databases">
        <authorList>
            <person name="Kallberg Y."/>
            <person name="Tangrot J."/>
            <person name="Rosling A."/>
        </authorList>
    </citation>
    <scope>NUCLEOTIDE SEQUENCE</scope>
    <source>
        <strain evidence="1">MA461A</strain>
    </source>
</reference>
<dbReference type="Proteomes" id="UP000789920">
    <property type="component" value="Unassembled WGS sequence"/>
</dbReference>
<evidence type="ECO:0000313" key="1">
    <source>
        <dbReference type="EMBL" id="CAG8544242.1"/>
    </source>
</evidence>